<gene>
    <name evidence="1" type="ORF">NNKAGPMP_00042</name>
</gene>
<reference evidence="1 2" key="1">
    <citation type="submission" date="2022-10" db="EMBL/GenBank/DDBJ databases">
        <title>Evolutionary Diversification of Methanotrophic Ca. Methanophagales (ANME-1) and Their Expansive Virome.</title>
        <authorList>
            <person name="Laso-Perez R."/>
            <person name="Wu F."/>
            <person name="Cremiere A."/>
            <person name="Speth D.R."/>
            <person name="Magyar J.S."/>
            <person name="Krupovic M."/>
            <person name="Orphan V.J."/>
        </authorList>
    </citation>
    <scope>NUCLEOTIDE SEQUENCE [LARGE SCALE GENOMIC DNA]</scope>
</reference>
<name>A0A9E8VGE3_9VIRU</name>
<sequence>MRKGYSDEYRTKQMLVEQYGENNIVKVAIGSFGADFLVLEKGILKKVVEVKGTRKNAWYPSPREKEQLRRIFHFSQVHECEAEVWIWTKNGGKKELRIESVGEFVGGDENEAFE</sequence>
<dbReference type="EMBL" id="OP880254">
    <property type="protein sequence ID" value="WAE39678.1"/>
    <property type="molecule type" value="Genomic_DNA"/>
</dbReference>
<dbReference type="InterPro" id="IPR011856">
    <property type="entry name" value="tRNA_endonuc-like_dom_sf"/>
</dbReference>
<dbReference type="Proteomes" id="UP001156932">
    <property type="component" value="Segment"/>
</dbReference>
<organism evidence="1 2">
    <name type="scientific">Methanophagales virus GBV303</name>
    <dbReference type="NCBI Taxonomy" id="2986514"/>
    <lineage>
        <taxon>Viruses</taxon>
        <taxon>Viruses incertae sedis</taxon>
        <taxon>Itzamnaviridae</taxon>
        <taxon>Demiitzamnavirus</taxon>
        <taxon>Demiitzamnavirus mexicoense</taxon>
    </lineage>
</organism>
<accession>A0A9E8VGE3</accession>
<keyword evidence="2" id="KW-1185">Reference proteome</keyword>
<dbReference type="GO" id="GO:0003676">
    <property type="term" value="F:nucleic acid binding"/>
    <property type="evidence" value="ECO:0007669"/>
    <property type="project" value="InterPro"/>
</dbReference>
<evidence type="ECO:0000313" key="2">
    <source>
        <dbReference type="Proteomes" id="UP001156932"/>
    </source>
</evidence>
<protein>
    <submittedName>
        <fullName evidence="1">Uncharacterized protein</fullName>
    </submittedName>
</protein>
<proteinExistence type="predicted"/>
<evidence type="ECO:0000313" key="1">
    <source>
        <dbReference type="EMBL" id="WAE39678.1"/>
    </source>
</evidence>
<dbReference type="Gene3D" id="3.40.1350.10">
    <property type="match status" value="1"/>
</dbReference>